<dbReference type="Proteomes" id="UP000828390">
    <property type="component" value="Unassembled WGS sequence"/>
</dbReference>
<sequence>MRRWSAITSARMFSGSAARKEGSRPSGTPPSELPDCAAASPVLEPAAAWLAGVD</sequence>
<accession>A0A9D4NCW1</accession>
<evidence type="ECO:0000313" key="2">
    <source>
        <dbReference type="EMBL" id="KAH3893135.1"/>
    </source>
</evidence>
<comment type="caution">
    <text evidence="2">The sequence shown here is derived from an EMBL/GenBank/DDBJ whole genome shotgun (WGS) entry which is preliminary data.</text>
</comment>
<proteinExistence type="predicted"/>
<dbReference type="EMBL" id="JAIWYP010000001">
    <property type="protein sequence ID" value="KAH3893135.1"/>
    <property type="molecule type" value="Genomic_DNA"/>
</dbReference>
<reference evidence="2" key="1">
    <citation type="journal article" date="2019" name="bioRxiv">
        <title>The Genome of the Zebra Mussel, Dreissena polymorpha: A Resource for Invasive Species Research.</title>
        <authorList>
            <person name="McCartney M.A."/>
            <person name="Auch B."/>
            <person name="Kono T."/>
            <person name="Mallez S."/>
            <person name="Zhang Y."/>
            <person name="Obille A."/>
            <person name="Becker A."/>
            <person name="Abrahante J.E."/>
            <person name="Garbe J."/>
            <person name="Badalamenti J.P."/>
            <person name="Herman A."/>
            <person name="Mangelson H."/>
            <person name="Liachko I."/>
            <person name="Sullivan S."/>
            <person name="Sone E.D."/>
            <person name="Koren S."/>
            <person name="Silverstein K.A.T."/>
            <person name="Beckman K.B."/>
            <person name="Gohl D.M."/>
        </authorList>
    </citation>
    <scope>NUCLEOTIDE SEQUENCE</scope>
    <source>
        <strain evidence="2">Duluth1</strain>
        <tissue evidence="2">Whole animal</tissue>
    </source>
</reference>
<organism evidence="2 3">
    <name type="scientific">Dreissena polymorpha</name>
    <name type="common">Zebra mussel</name>
    <name type="synonym">Mytilus polymorpha</name>
    <dbReference type="NCBI Taxonomy" id="45954"/>
    <lineage>
        <taxon>Eukaryota</taxon>
        <taxon>Metazoa</taxon>
        <taxon>Spiralia</taxon>
        <taxon>Lophotrochozoa</taxon>
        <taxon>Mollusca</taxon>
        <taxon>Bivalvia</taxon>
        <taxon>Autobranchia</taxon>
        <taxon>Heteroconchia</taxon>
        <taxon>Euheterodonta</taxon>
        <taxon>Imparidentia</taxon>
        <taxon>Neoheterodontei</taxon>
        <taxon>Myida</taxon>
        <taxon>Dreissenoidea</taxon>
        <taxon>Dreissenidae</taxon>
        <taxon>Dreissena</taxon>
    </lineage>
</organism>
<gene>
    <name evidence="2" type="ORF">DPMN_017279</name>
</gene>
<name>A0A9D4NCW1_DREPO</name>
<feature type="region of interest" description="Disordered" evidence="1">
    <location>
        <begin position="1"/>
        <end position="38"/>
    </location>
</feature>
<evidence type="ECO:0000313" key="3">
    <source>
        <dbReference type="Proteomes" id="UP000828390"/>
    </source>
</evidence>
<keyword evidence="3" id="KW-1185">Reference proteome</keyword>
<reference evidence="2" key="2">
    <citation type="submission" date="2020-11" db="EMBL/GenBank/DDBJ databases">
        <authorList>
            <person name="McCartney M.A."/>
            <person name="Auch B."/>
            <person name="Kono T."/>
            <person name="Mallez S."/>
            <person name="Becker A."/>
            <person name="Gohl D.M."/>
            <person name="Silverstein K.A.T."/>
            <person name="Koren S."/>
            <person name="Bechman K.B."/>
            <person name="Herman A."/>
            <person name="Abrahante J.E."/>
            <person name="Garbe J."/>
        </authorList>
    </citation>
    <scope>NUCLEOTIDE SEQUENCE</scope>
    <source>
        <strain evidence="2">Duluth1</strain>
        <tissue evidence="2">Whole animal</tissue>
    </source>
</reference>
<protein>
    <submittedName>
        <fullName evidence="2">Uncharacterized protein</fullName>
    </submittedName>
</protein>
<evidence type="ECO:0000256" key="1">
    <source>
        <dbReference type="SAM" id="MobiDB-lite"/>
    </source>
</evidence>
<dbReference type="AlphaFoldDB" id="A0A9D4NCW1"/>